<accession>A0ACB5U9G5</accession>
<evidence type="ECO:0000313" key="1">
    <source>
        <dbReference type="EMBL" id="GMF05820.1"/>
    </source>
</evidence>
<comment type="caution">
    <text evidence="1">The sequence shown here is derived from an EMBL/GenBank/DDBJ whole genome shotgun (WGS) entry which is preliminary data.</text>
</comment>
<evidence type="ECO:0000313" key="2">
    <source>
        <dbReference type="Proteomes" id="UP001165064"/>
    </source>
</evidence>
<keyword evidence="2" id="KW-1185">Reference proteome</keyword>
<reference evidence="1" key="1">
    <citation type="submission" date="2023-04" db="EMBL/GenBank/DDBJ databases">
        <title>Ambrosiozyma monospora NBRC 10751.</title>
        <authorList>
            <person name="Ichikawa N."/>
            <person name="Sato H."/>
            <person name="Tonouchi N."/>
        </authorList>
    </citation>
    <scope>NUCLEOTIDE SEQUENCE</scope>
    <source>
        <strain evidence="1">NBRC 10751</strain>
    </source>
</reference>
<protein>
    <submittedName>
        <fullName evidence="1">Unnamed protein product</fullName>
    </submittedName>
</protein>
<organism evidence="1 2">
    <name type="scientific">Ambrosiozyma monospora</name>
    <name type="common">Yeast</name>
    <name type="synonym">Endomycopsis monosporus</name>
    <dbReference type="NCBI Taxonomy" id="43982"/>
    <lineage>
        <taxon>Eukaryota</taxon>
        <taxon>Fungi</taxon>
        <taxon>Dikarya</taxon>
        <taxon>Ascomycota</taxon>
        <taxon>Saccharomycotina</taxon>
        <taxon>Pichiomycetes</taxon>
        <taxon>Pichiales</taxon>
        <taxon>Pichiaceae</taxon>
        <taxon>Ambrosiozyma</taxon>
    </lineage>
</organism>
<proteinExistence type="predicted"/>
<dbReference type="EMBL" id="BSXS01014677">
    <property type="protein sequence ID" value="GMF05820.1"/>
    <property type="molecule type" value="Genomic_DNA"/>
</dbReference>
<name>A0ACB5U9G5_AMBMO</name>
<gene>
    <name evidence="1" type="ORF">Amon02_001247700</name>
</gene>
<dbReference type="Proteomes" id="UP001165064">
    <property type="component" value="Unassembled WGS sequence"/>
</dbReference>
<sequence>MTDQQRQLLKQKHEDRRRSSSLNLGMMAETANVLRRNFKSSIFHYTAHTMTNATSPFISPSQQAKRNHSSGSLNHFSFNRPSIQNNMGGTRYSLPGSPNRSRSGSKRNSFDQILSEKPPIYKPTTGVTGKVRESPSNSELKRTAIWNYRQ</sequence>